<dbReference type="Gene3D" id="3.30.450.30">
    <property type="entry name" value="Dynein light chain 2a, cytoplasmic"/>
    <property type="match status" value="1"/>
</dbReference>
<protein>
    <recommendedName>
        <fullName evidence="2">Roadblock/LAMTOR2 domain-containing protein</fullName>
    </recommendedName>
</protein>
<accession>A0A0F7SGT6</accession>
<dbReference type="SUPFAM" id="SSF103196">
    <property type="entry name" value="Roadblock/LC7 domain"/>
    <property type="match status" value="1"/>
</dbReference>
<organism evidence="1">
    <name type="scientific">Phaffia rhodozyma</name>
    <name type="common">Yeast</name>
    <name type="synonym">Xanthophyllomyces dendrorhous</name>
    <dbReference type="NCBI Taxonomy" id="264483"/>
    <lineage>
        <taxon>Eukaryota</taxon>
        <taxon>Fungi</taxon>
        <taxon>Dikarya</taxon>
        <taxon>Basidiomycota</taxon>
        <taxon>Agaricomycotina</taxon>
        <taxon>Tremellomycetes</taxon>
        <taxon>Cystofilobasidiales</taxon>
        <taxon>Mrakiaceae</taxon>
        <taxon>Phaffia</taxon>
    </lineage>
</organism>
<dbReference type="EMBL" id="LN483326">
    <property type="protein sequence ID" value="CDZ98151.1"/>
    <property type="molecule type" value="Genomic_DNA"/>
</dbReference>
<sequence>MSVDILVNLIIYLRHRHALLQPSPSSSFSASTSTTTTLPPQLASLLLPLSQSRSVLGVLVLSRTANSYTSTANILQAQGAPFEGSAGKDYAGRVAKMVAAVEEGCIAEKDDDTDTLKFLRIRTTKHELIITPSPAFILVVLHEPGQAP</sequence>
<dbReference type="AlphaFoldDB" id="A0A0F7SGT6"/>
<name>A0A0F7SGT6_PHARH</name>
<proteinExistence type="predicted"/>
<evidence type="ECO:0000313" key="1">
    <source>
        <dbReference type="EMBL" id="CDZ98151.1"/>
    </source>
</evidence>
<reference evidence="1" key="1">
    <citation type="submission" date="2014-08" db="EMBL/GenBank/DDBJ databases">
        <authorList>
            <person name="Sharma Rahul"/>
            <person name="Thines Marco"/>
        </authorList>
    </citation>
    <scope>NUCLEOTIDE SEQUENCE</scope>
</reference>
<dbReference type="PANTHER" id="PTHR10779">
    <property type="entry name" value="DYNEIN LIGHT CHAIN ROADBLOCK"/>
    <property type="match status" value="1"/>
</dbReference>
<evidence type="ECO:0008006" key="2">
    <source>
        <dbReference type="Google" id="ProtNLM"/>
    </source>
</evidence>